<evidence type="ECO:0000313" key="11">
    <source>
        <dbReference type="Proteomes" id="UP000284322"/>
    </source>
</evidence>
<feature type="compositionally biased region" description="Polar residues" evidence="8">
    <location>
        <begin position="362"/>
        <end position="371"/>
    </location>
</feature>
<dbReference type="GO" id="GO:0006508">
    <property type="term" value="P:proteolysis"/>
    <property type="evidence" value="ECO:0007669"/>
    <property type="project" value="UniProtKB-KW"/>
</dbReference>
<feature type="compositionally biased region" description="Basic and acidic residues" evidence="8">
    <location>
        <begin position="53"/>
        <end position="73"/>
    </location>
</feature>
<feature type="domain" description="Band 7" evidence="9">
    <location>
        <begin position="109"/>
        <end position="276"/>
    </location>
</feature>
<dbReference type="SUPFAM" id="SSF117892">
    <property type="entry name" value="Band 7/SPFH domain"/>
    <property type="match status" value="1"/>
</dbReference>
<feature type="region of interest" description="Disordered" evidence="8">
    <location>
        <begin position="1"/>
        <end position="86"/>
    </location>
</feature>
<feature type="region of interest" description="Disordered" evidence="8">
    <location>
        <begin position="352"/>
        <end position="378"/>
    </location>
</feature>
<dbReference type="EMBL" id="RAHJ01000018">
    <property type="protein sequence ID" value="RJX68221.1"/>
    <property type="molecule type" value="Genomic_DNA"/>
</dbReference>
<dbReference type="SMART" id="SM00244">
    <property type="entry name" value="PHB"/>
    <property type="match status" value="1"/>
</dbReference>
<evidence type="ECO:0000256" key="1">
    <source>
        <dbReference type="ARBA" id="ARBA00004167"/>
    </source>
</evidence>
<evidence type="ECO:0000313" key="10">
    <source>
        <dbReference type="EMBL" id="RJX68221.1"/>
    </source>
</evidence>
<dbReference type="CDD" id="cd03404">
    <property type="entry name" value="SPFH_HflK"/>
    <property type="match status" value="1"/>
</dbReference>
<comment type="similarity">
    <text evidence="2 6">Belongs to the band 7/mec-2 family. HflK subfamily.</text>
</comment>
<dbReference type="NCBIfam" id="TIGR01933">
    <property type="entry name" value="hflK"/>
    <property type="match status" value="1"/>
</dbReference>
<dbReference type="Pfam" id="PF01145">
    <property type="entry name" value="Band_7"/>
    <property type="match status" value="1"/>
</dbReference>
<dbReference type="PANTHER" id="PTHR43327:SF2">
    <property type="entry name" value="MODULATOR OF FTSH PROTEASE HFLK"/>
    <property type="match status" value="1"/>
</dbReference>
<accession>A0A419R2Q8</accession>
<dbReference type="GO" id="GO:0016020">
    <property type="term" value="C:membrane"/>
    <property type="evidence" value="ECO:0007669"/>
    <property type="project" value="UniProtKB-SubCell"/>
</dbReference>
<dbReference type="Proteomes" id="UP000284322">
    <property type="component" value="Unassembled WGS sequence"/>
</dbReference>
<dbReference type="InterPro" id="IPR001107">
    <property type="entry name" value="Band_7"/>
</dbReference>
<keyword evidence="11" id="KW-1185">Reference proteome</keyword>
<keyword evidence="3" id="KW-0812">Transmembrane</keyword>
<keyword evidence="10" id="KW-0645">Protease</keyword>
<dbReference type="AlphaFoldDB" id="A0A419R2Q8"/>
<keyword evidence="10" id="KW-0378">Hydrolase</keyword>
<keyword evidence="4" id="KW-1133">Transmembrane helix</keyword>
<comment type="caution">
    <text evidence="10">The sequence shown here is derived from an EMBL/GenBank/DDBJ whole genome shotgun (WGS) entry which is preliminary data.</text>
</comment>
<dbReference type="OrthoDB" id="9779595at2"/>
<evidence type="ECO:0000256" key="2">
    <source>
        <dbReference type="ARBA" id="ARBA00006971"/>
    </source>
</evidence>
<dbReference type="InterPro" id="IPR036013">
    <property type="entry name" value="Band_7/SPFH_dom_sf"/>
</dbReference>
<reference evidence="10 11" key="1">
    <citation type="submission" date="2018-09" db="EMBL/GenBank/DDBJ databases">
        <title>Altererythrobacter sp.Ery1 and Ery12, the genome sequencing of novel strains in genus Alterythrobacter.</title>
        <authorList>
            <person name="Cheng H."/>
            <person name="Wu Y.-H."/>
            <person name="Fang C."/>
            <person name="Xu X.-W."/>
        </authorList>
    </citation>
    <scope>NUCLEOTIDE SEQUENCE [LARGE SCALE GENOMIC DNA]</scope>
    <source>
        <strain evidence="10 11">Ery12</strain>
    </source>
</reference>
<feature type="compositionally biased region" description="Gly residues" evidence="8">
    <location>
        <begin position="1"/>
        <end position="35"/>
    </location>
</feature>
<dbReference type="PANTHER" id="PTHR43327">
    <property type="entry name" value="STOMATIN-LIKE PROTEIN 2, MITOCHONDRIAL"/>
    <property type="match status" value="1"/>
</dbReference>
<feature type="compositionally biased region" description="Gly residues" evidence="8">
    <location>
        <begin position="74"/>
        <end position="86"/>
    </location>
</feature>
<dbReference type="GO" id="GO:0008233">
    <property type="term" value="F:peptidase activity"/>
    <property type="evidence" value="ECO:0007669"/>
    <property type="project" value="UniProtKB-KW"/>
</dbReference>
<dbReference type="Gene3D" id="3.30.479.30">
    <property type="entry name" value="Band 7 domain"/>
    <property type="match status" value="1"/>
</dbReference>
<keyword evidence="7" id="KW-0175">Coiled coil</keyword>
<evidence type="ECO:0000256" key="3">
    <source>
        <dbReference type="ARBA" id="ARBA00022692"/>
    </source>
</evidence>
<evidence type="ECO:0000256" key="8">
    <source>
        <dbReference type="SAM" id="MobiDB-lite"/>
    </source>
</evidence>
<organism evidence="10 11">
    <name type="scientific">Tsuneonella suprasediminis</name>
    <dbReference type="NCBI Taxonomy" id="2306996"/>
    <lineage>
        <taxon>Bacteria</taxon>
        <taxon>Pseudomonadati</taxon>
        <taxon>Pseudomonadota</taxon>
        <taxon>Alphaproteobacteria</taxon>
        <taxon>Sphingomonadales</taxon>
        <taxon>Erythrobacteraceae</taxon>
        <taxon>Tsuneonella</taxon>
    </lineage>
</organism>
<evidence type="ECO:0000256" key="7">
    <source>
        <dbReference type="SAM" id="Coils"/>
    </source>
</evidence>
<proteinExistence type="inferred from homology"/>
<comment type="function">
    <text evidence="6">HflC and HflK could encode or regulate a protease.</text>
</comment>
<evidence type="ECO:0000256" key="5">
    <source>
        <dbReference type="ARBA" id="ARBA00023136"/>
    </source>
</evidence>
<evidence type="ECO:0000259" key="9">
    <source>
        <dbReference type="SMART" id="SM00244"/>
    </source>
</evidence>
<dbReference type="InterPro" id="IPR010201">
    <property type="entry name" value="HflK"/>
</dbReference>
<evidence type="ECO:0000256" key="4">
    <source>
        <dbReference type="ARBA" id="ARBA00022989"/>
    </source>
</evidence>
<gene>
    <name evidence="10" type="primary">hflK</name>
    <name evidence="10" type="ORF">D6858_07255</name>
</gene>
<comment type="subunit">
    <text evidence="6">HflC and HflK may interact to form a multimeric complex.</text>
</comment>
<comment type="subcellular location">
    <subcellularLocation>
        <location evidence="1">Membrane</location>
        <topology evidence="1">Single-pass membrane protein</topology>
    </subcellularLocation>
</comment>
<keyword evidence="5" id="KW-0472">Membrane</keyword>
<protein>
    <recommendedName>
        <fullName evidence="6">Protein HflK</fullName>
    </recommendedName>
</protein>
<feature type="coiled-coil region" evidence="7">
    <location>
        <begin position="268"/>
        <end position="295"/>
    </location>
</feature>
<name>A0A419R2Q8_9SPHN</name>
<evidence type="ECO:0000256" key="6">
    <source>
        <dbReference type="RuleBase" id="RU364113"/>
    </source>
</evidence>
<sequence length="378" mass="40646">MAGKNPWGGSGNGGGTNGDGDGSGGGTDGGDGSGPDGDKPRGPRNPWLPGGGEPRRSASIEDIFRQRGPEGPRRGGPGGPGFRMPGAGGGRNWFPVAVLGIAAVWLGFSMFHQVGPKEQGIVTTFGKYSRTLQPGLNITAPWPIQEVDVEEVSEFRIDQIPEGTGQKLMLTGDQNLVDLSYIVRWNIKDLKQFRFQLDDPSQTVRETAEAAMRASVAERRLNSVLSGAGRADIELAVKNRMQAILDAYNSGVSIQGVEIRKTDPPKEVEDAFKNVSAAQQEAESYINQAEAAAQQVLARAQGDAVAFDKVYAEYKLAPEVTRRRMYYETMERVLRDTDKTVVEAPGVTTYLPLPEMRRGAKQSANNSTTPSAKPAEGQ</sequence>
<dbReference type="InterPro" id="IPR050710">
    <property type="entry name" value="Band7/mec-2_domain"/>
</dbReference>